<dbReference type="AlphaFoldDB" id="A0A0E9LVC8"/>
<dbReference type="EMBL" id="BAZW01000004">
    <property type="protein sequence ID" value="GAO28825.1"/>
    <property type="molecule type" value="Genomic_DNA"/>
</dbReference>
<protein>
    <submittedName>
        <fullName evidence="1">Uncharacterized protein</fullName>
    </submittedName>
</protein>
<dbReference type="OrthoDB" id="9814548at2"/>
<dbReference type="Proteomes" id="UP000032900">
    <property type="component" value="Unassembled WGS sequence"/>
</dbReference>
<evidence type="ECO:0000313" key="1">
    <source>
        <dbReference type="EMBL" id="GAO28825.1"/>
    </source>
</evidence>
<dbReference type="STRING" id="1236989.JCM15548_1957"/>
<organism evidence="1 2">
    <name type="scientific">Geofilum rubicundum JCM 15548</name>
    <dbReference type="NCBI Taxonomy" id="1236989"/>
    <lineage>
        <taxon>Bacteria</taxon>
        <taxon>Pseudomonadati</taxon>
        <taxon>Bacteroidota</taxon>
        <taxon>Bacteroidia</taxon>
        <taxon>Marinilabiliales</taxon>
        <taxon>Marinilabiliaceae</taxon>
        <taxon>Geofilum</taxon>
    </lineage>
</organism>
<dbReference type="RefSeq" id="WP_062122528.1">
    <property type="nucleotide sequence ID" value="NZ_BAZW01000004.1"/>
</dbReference>
<dbReference type="PROSITE" id="PS51257">
    <property type="entry name" value="PROKAR_LIPOPROTEIN"/>
    <property type="match status" value="1"/>
</dbReference>
<gene>
    <name evidence="1" type="ORF">JCM15548_1957</name>
</gene>
<comment type="caution">
    <text evidence="1">The sequence shown here is derived from an EMBL/GenBank/DDBJ whole genome shotgun (WGS) entry which is preliminary data.</text>
</comment>
<keyword evidence="2" id="KW-1185">Reference proteome</keyword>
<reference evidence="1 2" key="1">
    <citation type="journal article" date="2015" name="Microbes Environ.">
        <title>Distribution and evolution of nitrogen fixation genes in the phylum bacteroidetes.</title>
        <authorList>
            <person name="Inoue J."/>
            <person name="Oshima K."/>
            <person name="Suda W."/>
            <person name="Sakamoto M."/>
            <person name="Iino T."/>
            <person name="Noda S."/>
            <person name="Hongoh Y."/>
            <person name="Hattori M."/>
            <person name="Ohkuma M."/>
        </authorList>
    </citation>
    <scope>NUCLEOTIDE SEQUENCE [LARGE SCALE GENOMIC DNA]</scope>
    <source>
        <strain evidence="1">JCM 15548</strain>
    </source>
</reference>
<proteinExistence type="predicted"/>
<evidence type="ECO:0000313" key="2">
    <source>
        <dbReference type="Proteomes" id="UP000032900"/>
    </source>
</evidence>
<sequence length="135" mass="15115">MVRKLFAGIIVFSLLLVACDKDEEEKEIDIVDIEVMDIDEYAALYFPDAEPIDSIGMYVIVTEEGVGEVPTDGELLYAYYVGKLLDKAPNEATPFDTLHHRPDSISNNSLISFHMNMDKEAVRQYISVGTVVLPN</sequence>
<accession>A0A0E9LVC8</accession>
<name>A0A0E9LVC8_9BACT</name>